<dbReference type="Gene3D" id="3.40.50.300">
    <property type="entry name" value="P-loop containing nucleotide triphosphate hydrolases"/>
    <property type="match status" value="1"/>
</dbReference>
<keyword evidence="2" id="KW-0547">Nucleotide-binding</keyword>
<accession>A0A6C0J2F2</accession>
<dbReference type="InterPro" id="IPR027417">
    <property type="entry name" value="P-loop_NTPase"/>
</dbReference>
<organism evidence="5">
    <name type="scientific">viral metagenome</name>
    <dbReference type="NCBI Taxonomy" id="1070528"/>
    <lineage>
        <taxon>unclassified sequences</taxon>
        <taxon>metagenomes</taxon>
        <taxon>organismal metagenomes</taxon>
    </lineage>
</organism>
<dbReference type="GO" id="GO:0003689">
    <property type="term" value="F:DNA clamp loader activity"/>
    <property type="evidence" value="ECO:0007669"/>
    <property type="project" value="TreeGrafter"/>
</dbReference>
<feature type="domain" description="AAA+ ATPase" evidence="4">
    <location>
        <begin position="36"/>
        <end position="166"/>
    </location>
</feature>
<dbReference type="SUPFAM" id="SSF52540">
    <property type="entry name" value="P-loop containing nucleoside triphosphate hydrolases"/>
    <property type="match status" value="1"/>
</dbReference>
<dbReference type="GO" id="GO:0003677">
    <property type="term" value="F:DNA binding"/>
    <property type="evidence" value="ECO:0007669"/>
    <property type="project" value="InterPro"/>
</dbReference>
<dbReference type="GO" id="GO:0005524">
    <property type="term" value="F:ATP binding"/>
    <property type="evidence" value="ECO:0007669"/>
    <property type="project" value="UniProtKB-KW"/>
</dbReference>
<dbReference type="InterPro" id="IPR013748">
    <property type="entry name" value="Rep_factorC_C"/>
</dbReference>
<dbReference type="Pfam" id="PF08542">
    <property type="entry name" value="Rep_fac_C"/>
    <property type="match status" value="1"/>
</dbReference>
<name>A0A6C0J2F2_9ZZZZ</name>
<dbReference type="GO" id="GO:0016887">
    <property type="term" value="F:ATP hydrolysis activity"/>
    <property type="evidence" value="ECO:0007669"/>
    <property type="project" value="InterPro"/>
</dbReference>
<dbReference type="InterPro" id="IPR003959">
    <property type="entry name" value="ATPase_AAA_core"/>
</dbReference>
<dbReference type="InterPro" id="IPR050238">
    <property type="entry name" value="DNA_Rep/Repair_Clamp_Loader"/>
</dbReference>
<reference evidence="5" key="1">
    <citation type="journal article" date="2020" name="Nature">
        <title>Giant virus diversity and host interactions through global metagenomics.</title>
        <authorList>
            <person name="Schulz F."/>
            <person name="Roux S."/>
            <person name="Paez-Espino D."/>
            <person name="Jungbluth S."/>
            <person name="Walsh D.A."/>
            <person name="Denef V.J."/>
            <person name="McMahon K.D."/>
            <person name="Konstantinidis K.T."/>
            <person name="Eloe-Fadrosh E.A."/>
            <person name="Kyrpides N.C."/>
            <person name="Woyke T."/>
        </authorList>
    </citation>
    <scope>NUCLEOTIDE SEQUENCE</scope>
    <source>
        <strain evidence="5">GVMAG-M-3300025699-48</strain>
    </source>
</reference>
<dbReference type="CDD" id="cd00009">
    <property type="entry name" value="AAA"/>
    <property type="match status" value="1"/>
</dbReference>
<dbReference type="SMART" id="SM00382">
    <property type="entry name" value="AAA"/>
    <property type="match status" value="1"/>
</dbReference>
<evidence type="ECO:0000256" key="3">
    <source>
        <dbReference type="ARBA" id="ARBA00022840"/>
    </source>
</evidence>
<dbReference type="GO" id="GO:0006281">
    <property type="term" value="P:DNA repair"/>
    <property type="evidence" value="ECO:0007669"/>
    <property type="project" value="TreeGrafter"/>
</dbReference>
<dbReference type="Gene3D" id="1.20.272.10">
    <property type="match status" value="1"/>
</dbReference>
<evidence type="ECO:0000256" key="1">
    <source>
        <dbReference type="ARBA" id="ARBA00022705"/>
    </source>
</evidence>
<sequence length="323" mass="37794">MTTNTTFIGKYKPYHLKDFCVNEKFTNAVNTLLNINELNVLFVGNSNSGKTSLLNALIREYYNLEIHSSFPESNILFVNNLKEQGIQYFRNEMKTFCQSRSSIYGKKKMVLIDDIDTINEQSQQVFRNYIDKYNNNILFITVCSNVQKVVESIQSRLHIIQIPSPSKEQFKSLMDKIIKAENIIIDHESKAYILSISNYSIRTMIAILEKIYIYDQPIDKESCIKICSIISYQHFENYLSKLKNNDLNGAIQIMYNIYDYGYSVIDIFDYLFSYIKTTDNLNDDIKYKITILLCKYITIFNIIHEDCIELALFTGNMFEIIQN</sequence>
<evidence type="ECO:0000313" key="5">
    <source>
        <dbReference type="EMBL" id="QHT99502.1"/>
    </source>
</evidence>
<evidence type="ECO:0000259" key="4">
    <source>
        <dbReference type="SMART" id="SM00382"/>
    </source>
</evidence>
<dbReference type="InterPro" id="IPR003593">
    <property type="entry name" value="AAA+_ATPase"/>
</dbReference>
<dbReference type="EMBL" id="MN740309">
    <property type="protein sequence ID" value="QHT99502.1"/>
    <property type="molecule type" value="Genomic_DNA"/>
</dbReference>
<dbReference type="Gene3D" id="1.10.8.60">
    <property type="match status" value="1"/>
</dbReference>
<dbReference type="Pfam" id="PF00004">
    <property type="entry name" value="AAA"/>
    <property type="match status" value="1"/>
</dbReference>
<protein>
    <recommendedName>
        <fullName evidence="4">AAA+ ATPase domain-containing protein</fullName>
    </recommendedName>
</protein>
<dbReference type="PANTHER" id="PTHR11669">
    <property type="entry name" value="REPLICATION FACTOR C / DNA POLYMERASE III GAMMA-TAU SUBUNIT"/>
    <property type="match status" value="1"/>
</dbReference>
<keyword evidence="3" id="KW-0067">ATP-binding</keyword>
<dbReference type="AlphaFoldDB" id="A0A6C0J2F2"/>
<dbReference type="GO" id="GO:0005663">
    <property type="term" value="C:DNA replication factor C complex"/>
    <property type="evidence" value="ECO:0007669"/>
    <property type="project" value="TreeGrafter"/>
</dbReference>
<evidence type="ECO:0000256" key="2">
    <source>
        <dbReference type="ARBA" id="ARBA00022741"/>
    </source>
</evidence>
<dbReference type="SUPFAM" id="SSF48019">
    <property type="entry name" value="post-AAA+ oligomerization domain-like"/>
    <property type="match status" value="1"/>
</dbReference>
<proteinExistence type="predicted"/>
<keyword evidence="1" id="KW-0235">DNA replication</keyword>
<dbReference type="InterPro" id="IPR008921">
    <property type="entry name" value="DNA_pol3_clamp-load_cplx_C"/>
</dbReference>
<dbReference type="PANTHER" id="PTHR11669:SF20">
    <property type="entry name" value="REPLICATION FACTOR C SUBUNIT 4"/>
    <property type="match status" value="1"/>
</dbReference>
<dbReference type="GO" id="GO:0006261">
    <property type="term" value="P:DNA-templated DNA replication"/>
    <property type="evidence" value="ECO:0007669"/>
    <property type="project" value="TreeGrafter"/>
</dbReference>